<name>A0ABS5S476_9FLAO</name>
<feature type="domain" description="VOC" evidence="1">
    <location>
        <begin position="2"/>
        <end position="123"/>
    </location>
</feature>
<dbReference type="Proteomes" id="UP001297092">
    <property type="component" value="Unassembled WGS sequence"/>
</dbReference>
<comment type="caution">
    <text evidence="2">The sequence shown here is derived from an EMBL/GenBank/DDBJ whole genome shotgun (WGS) entry which is preliminary data.</text>
</comment>
<evidence type="ECO:0000259" key="1">
    <source>
        <dbReference type="PROSITE" id="PS51819"/>
    </source>
</evidence>
<dbReference type="Pfam" id="PF00903">
    <property type="entry name" value="Glyoxalase"/>
    <property type="match status" value="1"/>
</dbReference>
<gene>
    <name evidence="2" type="ORF">KIV10_07420</name>
</gene>
<sequence>MRLGAFSMSLNVKDINVSKNFYENLGFTVLGGSLEQKYLIMKNENALIGIFQDMFDGNILTFNPGWDENGKNVESFLDIREIQSRIENSGIEFISPKIDPATSGPASIMLKDPDGNIILIDQHR</sequence>
<dbReference type="InterPro" id="IPR004360">
    <property type="entry name" value="Glyas_Fos-R_dOase_dom"/>
</dbReference>
<protein>
    <submittedName>
        <fullName evidence="2">VOC family protein</fullName>
    </submittedName>
</protein>
<dbReference type="PANTHER" id="PTHR36503:SF1">
    <property type="entry name" value="BLR2520 PROTEIN"/>
    <property type="match status" value="1"/>
</dbReference>
<dbReference type="InterPro" id="IPR029068">
    <property type="entry name" value="Glyas_Bleomycin-R_OHBP_Dase"/>
</dbReference>
<keyword evidence="3" id="KW-1185">Reference proteome</keyword>
<proteinExistence type="predicted"/>
<dbReference type="PANTHER" id="PTHR36503">
    <property type="entry name" value="BLR2520 PROTEIN"/>
    <property type="match status" value="1"/>
</dbReference>
<organism evidence="2 3">
    <name type="scientific">Aequorivita echinoideorum</name>
    <dbReference type="NCBI Taxonomy" id="1549647"/>
    <lineage>
        <taxon>Bacteria</taxon>
        <taxon>Pseudomonadati</taxon>
        <taxon>Bacteroidota</taxon>
        <taxon>Flavobacteriia</taxon>
        <taxon>Flavobacteriales</taxon>
        <taxon>Flavobacteriaceae</taxon>
        <taxon>Aequorivita</taxon>
    </lineage>
</organism>
<dbReference type="SUPFAM" id="SSF54593">
    <property type="entry name" value="Glyoxalase/Bleomycin resistance protein/Dihydroxybiphenyl dioxygenase"/>
    <property type="match status" value="1"/>
</dbReference>
<reference evidence="2 3" key="1">
    <citation type="submission" date="2021-05" db="EMBL/GenBank/DDBJ databases">
        <title>Aequorivita echinoideorum JCM 30378 genome.</title>
        <authorList>
            <person name="Zhang H."/>
            <person name="Li C."/>
        </authorList>
    </citation>
    <scope>NUCLEOTIDE SEQUENCE [LARGE SCALE GENOMIC DNA]</scope>
    <source>
        <strain evidence="2 3">JCM30378</strain>
    </source>
</reference>
<accession>A0ABS5S476</accession>
<evidence type="ECO:0000313" key="2">
    <source>
        <dbReference type="EMBL" id="MBT0608006.1"/>
    </source>
</evidence>
<dbReference type="Gene3D" id="3.10.180.10">
    <property type="entry name" value="2,3-Dihydroxybiphenyl 1,2-Dioxygenase, domain 1"/>
    <property type="match status" value="1"/>
</dbReference>
<dbReference type="PROSITE" id="PS51819">
    <property type="entry name" value="VOC"/>
    <property type="match status" value="1"/>
</dbReference>
<evidence type="ECO:0000313" key="3">
    <source>
        <dbReference type="Proteomes" id="UP001297092"/>
    </source>
</evidence>
<dbReference type="EMBL" id="JAHCTB010000003">
    <property type="protein sequence ID" value="MBT0608006.1"/>
    <property type="molecule type" value="Genomic_DNA"/>
</dbReference>
<dbReference type="InterPro" id="IPR037523">
    <property type="entry name" value="VOC_core"/>
</dbReference>